<comment type="caution">
    <text evidence="2">The sequence shown here is derived from an EMBL/GenBank/DDBJ whole genome shotgun (WGS) entry which is preliminary data.</text>
</comment>
<evidence type="ECO:0000256" key="1">
    <source>
        <dbReference type="SAM" id="MobiDB-lite"/>
    </source>
</evidence>
<sequence length="136" mass="14890">MMNEWPKAAAGQLQYGQSDGQVKTPWPSAPWIKIKHTLNDLDPGPMRVAGDDHVNSAGYRIKLQFMDIVQHVDRAPAEPYHLGVGITFRPLTGIDIASDCNHRRNPAESGDHVGPTDVASVDDMRHPGQALLSLCT</sequence>
<feature type="region of interest" description="Disordered" evidence="1">
    <location>
        <begin position="1"/>
        <end position="22"/>
    </location>
</feature>
<dbReference type="AlphaFoldDB" id="A0A176Z543"/>
<evidence type="ECO:0000313" key="2">
    <source>
        <dbReference type="EMBL" id="OAF14856.1"/>
    </source>
</evidence>
<organism evidence="2 3">
    <name type="scientific">Bradyrhizobium centrolobii</name>
    <dbReference type="NCBI Taxonomy" id="1505087"/>
    <lineage>
        <taxon>Bacteria</taxon>
        <taxon>Pseudomonadati</taxon>
        <taxon>Pseudomonadota</taxon>
        <taxon>Alphaproteobacteria</taxon>
        <taxon>Hyphomicrobiales</taxon>
        <taxon>Nitrobacteraceae</taxon>
        <taxon>Bradyrhizobium</taxon>
    </lineage>
</organism>
<reference evidence="2 3" key="1">
    <citation type="submission" date="2016-03" db="EMBL/GenBank/DDBJ databases">
        <title>Draft Genome Sequence of the Strain BR 10245 (Bradyrhizobium sp.) isolated from nodules of Centrolobium paraense.</title>
        <authorList>
            <person name="Simoes-Araujo J.L.Sr."/>
            <person name="Barauna A.C."/>
            <person name="Silva K."/>
            <person name="Zilli J.E."/>
        </authorList>
    </citation>
    <scope>NUCLEOTIDE SEQUENCE [LARGE SCALE GENOMIC DNA]</scope>
    <source>
        <strain evidence="2 3">BR 10245</strain>
    </source>
</reference>
<dbReference type="Proteomes" id="UP000076959">
    <property type="component" value="Unassembled WGS sequence"/>
</dbReference>
<name>A0A176Z543_9BRAD</name>
<protein>
    <submittedName>
        <fullName evidence="2">Uncharacterized protein</fullName>
    </submittedName>
</protein>
<evidence type="ECO:0000313" key="3">
    <source>
        <dbReference type="Proteomes" id="UP000076959"/>
    </source>
</evidence>
<gene>
    <name evidence="2" type="ORF">AYJ54_41290</name>
</gene>
<accession>A0A176Z543</accession>
<proteinExistence type="predicted"/>
<keyword evidence="3" id="KW-1185">Reference proteome</keyword>
<dbReference type="EMBL" id="LUUB01000027">
    <property type="protein sequence ID" value="OAF14856.1"/>
    <property type="molecule type" value="Genomic_DNA"/>
</dbReference>